<proteinExistence type="predicted"/>
<keyword evidence="1" id="KW-0812">Transmembrane</keyword>
<gene>
    <name evidence="2" type="ORF">EVAR_93068_1</name>
</gene>
<keyword evidence="1" id="KW-1133">Transmembrane helix</keyword>
<protein>
    <submittedName>
        <fullName evidence="2">Uncharacterized protein</fullName>
    </submittedName>
</protein>
<evidence type="ECO:0000313" key="2">
    <source>
        <dbReference type="EMBL" id="GBP13098.1"/>
    </source>
</evidence>
<reference evidence="2 3" key="1">
    <citation type="journal article" date="2019" name="Commun. Biol.">
        <title>The bagworm genome reveals a unique fibroin gene that provides high tensile strength.</title>
        <authorList>
            <person name="Kono N."/>
            <person name="Nakamura H."/>
            <person name="Ohtoshi R."/>
            <person name="Tomita M."/>
            <person name="Numata K."/>
            <person name="Arakawa K."/>
        </authorList>
    </citation>
    <scope>NUCLEOTIDE SEQUENCE [LARGE SCALE GENOMIC DNA]</scope>
</reference>
<keyword evidence="1" id="KW-0472">Membrane</keyword>
<dbReference type="Proteomes" id="UP000299102">
    <property type="component" value="Unassembled WGS sequence"/>
</dbReference>
<keyword evidence="3" id="KW-1185">Reference proteome</keyword>
<evidence type="ECO:0000313" key="3">
    <source>
        <dbReference type="Proteomes" id="UP000299102"/>
    </source>
</evidence>
<evidence type="ECO:0000256" key="1">
    <source>
        <dbReference type="SAM" id="Phobius"/>
    </source>
</evidence>
<feature type="transmembrane region" description="Helical" evidence="1">
    <location>
        <begin position="181"/>
        <end position="202"/>
    </location>
</feature>
<name>A0A4C1TI81_EUMVA</name>
<dbReference type="EMBL" id="BGZK01000055">
    <property type="protein sequence ID" value="GBP13098.1"/>
    <property type="molecule type" value="Genomic_DNA"/>
</dbReference>
<accession>A0A4C1TI81</accession>
<dbReference type="AlphaFoldDB" id="A0A4C1TI81"/>
<organism evidence="2 3">
    <name type="scientific">Eumeta variegata</name>
    <name type="common">Bagworm moth</name>
    <name type="synonym">Eumeta japonica</name>
    <dbReference type="NCBI Taxonomy" id="151549"/>
    <lineage>
        <taxon>Eukaryota</taxon>
        <taxon>Metazoa</taxon>
        <taxon>Ecdysozoa</taxon>
        <taxon>Arthropoda</taxon>
        <taxon>Hexapoda</taxon>
        <taxon>Insecta</taxon>
        <taxon>Pterygota</taxon>
        <taxon>Neoptera</taxon>
        <taxon>Endopterygota</taxon>
        <taxon>Lepidoptera</taxon>
        <taxon>Glossata</taxon>
        <taxon>Ditrysia</taxon>
        <taxon>Tineoidea</taxon>
        <taxon>Psychidae</taxon>
        <taxon>Oiketicinae</taxon>
        <taxon>Eumeta</taxon>
    </lineage>
</organism>
<comment type="caution">
    <text evidence="2">The sequence shown here is derived from an EMBL/GenBank/DDBJ whole genome shotgun (WGS) entry which is preliminary data.</text>
</comment>
<sequence>MHLKASSTSDHVWDRVGAYGLYAREAVHMSICKHVQNTIEALYTQAYPERIFTKPLFLYSLLVSHQQLPVEIRIESFARQQQFIMNTISYHTHSINLLQVNPSFCYSLWSVLTFPPRSFSHVLVVDLLVLVNRKMEKLAKSMSDRAYYRDPKPLLQRDALQMIKINCLVWRRRRARSDWRACFMFSAIAAARLCAVVIRYTLM</sequence>